<feature type="region of interest" description="Disordered" evidence="1">
    <location>
        <begin position="1"/>
        <end position="21"/>
    </location>
</feature>
<evidence type="ECO:0000313" key="3">
    <source>
        <dbReference type="Proteomes" id="UP001303760"/>
    </source>
</evidence>
<proteinExistence type="predicted"/>
<sequence>MTSRTISNSSEGPATPASSEGECQAELVWLDVSTIEEILDHIVSSRQSGTESILGFHWQASQVHDLSEQLDARLVELDQIKIRRFEYDYESETVYLDIMGESPIHYHLLIATDDPAIRRLIRSAEEHGTISIKYEKKLFKQADVSFGRSEPRPHVERKARQYIESSDGKIQAVLILDLQYPSMKKAWVSLLAADSSSRWIQHHEVYHDDNIDHQPVGQVDIYLSDFIGFAGLPAAYCRPSTAELAAGITRKPTITLTYQRLRAIFGRARYLHKPTEFTTEVGDEEGNPYEEAERRVTEARLETERRVAEARNEERAEWQRCLAKE</sequence>
<reference evidence="2" key="1">
    <citation type="journal article" date="2023" name="Mol. Phylogenet. Evol.">
        <title>Genome-scale phylogeny and comparative genomics of the fungal order Sordariales.</title>
        <authorList>
            <person name="Hensen N."/>
            <person name="Bonometti L."/>
            <person name="Westerberg I."/>
            <person name="Brannstrom I.O."/>
            <person name="Guillou S."/>
            <person name="Cros-Aarteil S."/>
            <person name="Calhoun S."/>
            <person name="Haridas S."/>
            <person name="Kuo A."/>
            <person name="Mondo S."/>
            <person name="Pangilinan J."/>
            <person name="Riley R."/>
            <person name="LaButti K."/>
            <person name="Andreopoulos B."/>
            <person name="Lipzen A."/>
            <person name="Chen C."/>
            <person name="Yan M."/>
            <person name="Daum C."/>
            <person name="Ng V."/>
            <person name="Clum A."/>
            <person name="Steindorff A."/>
            <person name="Ohm R.A."/>
            <person name="Martin F."/>
            <person name="Silar P."/>
            <person name="Natvig D.O."/>
            <person name="Lalanne C."/>
            <person name="Gautier V."/>
            <person name="Ament-Velasquez S.L."/>
            <person name="Kruys A."/>
            <person name="Hutchinson M.I."/>
            <person name="Powell A.J."/>
            <person name="Barry K."/>
            <person name="Miller A.N."/>
            <person name="Grigoriev I.V."/>
            <person name="Debuchy R."/>
            <person name="Gladieux P."/>
            <person name="Hiltunen Thoren M."/>
            <person name="Johannesson H."/>
        </authorList>
    </citation>
    <scope>NUCLEOTIDE SEQUENCE</scope>
    <source>
        <strain evidence="2">CBS 532.94</strain>
    </source>
</reference>
<comment type="caution">
    <text evidence="2">The sequence shown here is derived from an EMBL/GenBank/DDBJ whole genome shotgun (WGS) entry which is preliminary data.</text>
</comment>
<protein>
    <submittedName>
        <fullName evidence="2">Uncharacterized protein</fullName>
    </submittedName>
</protein>
<accession>A0AAN7C8W4</accession>
<reference evidence="2" key="2">
    <citation type="submission" date="2023-05" db="EMBL/GenBank/DDBJ databases">
        <authorList>
            <consortium name="Lawrence Berkeley National Laboratory"/>
            <person name="Steindorff A."/>
            <person name="Hensen N."/>
            <person name="Bonometti L."/>
            <person name="Westerberg I."/>
            <person name="Brannstrom I.O."/>
            <person name="Guillou S."/>
            <person name="Cros-Aarteil S."/>
            <person name="Calhoun S."/>
            <person name="Haridas S."/>
            <person name="Kuo A."/>
            <person name="Mondo S."/>
            <person name="Pangilinan J."/>
            <person name="Riley R."/>
            <person name="Labutti K."/>
            <person name="Andreopoulos B."/>
            <person name="Lipzen A."/>
            <person name="Chen C."/>
            <person name="Yanf M."/>
            <person name="Daum C."/>
            <person name="Ng V."/>
            <person name="Clum A."/>
            <person name="Ohm R."/>
            <person name="Martin F."/>
            <person name="Silar P."/>
            <person name="Natvig D."/>
            <person name="Lalanne C."/>
            <person name="Gautier V."/>
            <person name="Ament-Velasquez S.L."/>
            <person name="Kruys A."/>
            <person name="Hutchinson M.I."/>
            <person name="Powell A.J."/>
            <person name="Barry K."/>
            <person name="Miller A.N."/>
            <person name="Grigoriev I.V."/>
            <person name="Debuchy R."/>
            <person name="Gladieux P."/>
            <person name="Thoren M.H."/>
            <person name="Johannesson H."/>
        </authorList>
    </citation>
    <scope>NUCLEOTIDE SEQUENCE</scope>
    <source>
        <strain evidence="2">CBS 532.94</strain>
    </source>
</reference>
<feature type="compositionally biased region" description="Polar residues" evidence="1">
    <location>
        <begin position="1"/>
        <end position="18"/>
    </location>
</feature>
<evidence type="ECO:0000256" key="1">
    <source>
        <dbReference type="SAM" id="MobiDB-lite"/>
    </source>
</evidence>
<evidence type="ECO:0000313" key="2">
    <source>
        <dbReference type="EMBL" id="KAK4237598.1"/>
    </source>
</evidence>
<dbReference type="Proteomes" id="UP001303760">
    <property type="component" value="Unassembled WGS sequence"/>
</dbReference>
<dbReference type="EMBL" id="MU860131">
    <property type="protein sequence ID" value="KAK4237598.1"/>
    <property type="molecule type" value="Genomic_DNA"/>
</dbReference>
<keyword evidence="3" id="KW-1185">Reference proteome</keyword>
<name>A0AAN7C8W4_9PEZI</name>
<gene>
    <name evidence="2" type="ORF">C8A03DRAFT_44569</name>
</gene>
<organism evidence="2 3">
    <name type="scientific">Achaetomium macrosporum</name>
    <dbReference type="NCBI Taxonomy" id="79813"/>
    <lineage>
        <taxon>Eukaryota</taxon>
        <taxon>Fungi</taxon>
        <taxon>Dikarya</taxon>
        <taxon>Ascomycota</taxon>
        <taxon>Pezizomycotina</taxon>
        <taxon>Sordariomycetes</taxon>
        <taxon>Sordariomycetidae</taxon>
        <taxon>Sordariales</taxon>
        <taxon>Chaetomiaceae</taxon>
        <taxon>Achaetomium</taxon>
    </lineage>
</organism>
<dbReference type="AlphaFoldDB" id="A0AAN7C8W4"/>